<reference evidence="7 8" key="1">
    <citation type="journal article" date="2005" name="Genome Res.">
        <title>Living with two extremes: conclusions from the genome sequence of Natronomonas pharaonis.</title>
        <authorList>
            <person name="Falb M."/>
            <person name="Pfeiffer F."/>
            <person name="Palm P."/>
            <person name="Rodewald K."/>
            <person name="Hickmann V."/>
            <person name="Tittor J."/>
            <person name="Oesterhelt D."/>
        </authorList>
    </citation>
    <scope>NUCLEOTIDE SEQUENCE [LARGE SCALE GENOMIC DNA]</scope>
    <source>
        <strain evidence="8">ATCC 35678 / DSM 2160 / CIP 103997 / JCM 8858 / NBRC 14720 / NCIMB 2260 / Gabara</strain>
    </source>
</reference>
<dbReference type="InterPro" id="IPR027417">
    <property type="entry name" value="P-loop_NTPase"/>
</dbReference>
<evidence type="ECO:0000256" key="5">
    <source>
        <dbReference type="SAM" id="MobiDB-lite"/>
    </source>
</evidence>
<dbReference type="PANTHER" id="PTHR43776">
    <property type="entry name" value="TRANSPORT ATP-BINDING PROTEIN"/>
    <property type="match status" value="1"/>
</dbReference>
<evidence type="ECO:0000259" key="6">
    <source>
        <dbReference type="PROSITE" id="PS50893"/>
    </source>
</evidence>
<evidence type="ECO:0000256" key="2">
    <source>
        <dbReference type="ARBA" id="ARBA00022448"/>
    </source>
</evidence>
<dbReference type="STRING" id="348780.NP_3584A"/>
<feature type="region of interest" description="Disordered" evidence="5">
    <location>
        <begin position="588"/>
        <end position="616"/>
    </location>
</feature>
<gene>
    <name evidence="7" type="primary">dppDF2</name>
    <name evidence="7" type="synonym">dppD3a:abc02a</name>
    <name evidence="7" type="ordered locus">NP_3584A</name>
</gene>
<dbReference type="EMBL" id="CR936257">
    <property type="protein sequence ID" value="CAI49883.1"/>
    <property type="molecule type" value="Genomic_DNA"/>
</dbReference>
<evidence type="ECO:0000313" key="8">
    <source>
        <dbReference type="Proteomes" id="UP000002698"/>
    </source>
</evidence>
<dbReference type="GeneID" id="3702367"/>
<dbReference type="SUPFAM" id="SSF52540">
    <property type="entry name" value="P-loop containing nucleoside triphosphate hydrolases"/>
    <property type="match status" value="2"/>
</dbReference>
<dbReference type="InterPro" id="IPR017871">
    <property type="entry name" value="ABC_transporter-like_CS"/>
</dbReference>
<dbReference type="PROSITE" id="PS50893">
    <property type="entry name" value="ABC_TRANSPORTER_2"/>
    <property type="match status" value="2"/>
</dbReference>
<keyword evidence="2" id="KW-0813">Transport</keyword>
<evidence type="ECO:0000256" key="3">
    <source>
        <dbReference type="ARBA" id="ARBA00022741"/>
    </source>
</evidence>
<organism evidence="7 8">
    <name type="scientific">Natronomonas pharaonis (strain ATCC 35678 / DSM 2160 / CIP 103997 / JCM 8858 / NBRC 14720 / NCIMB 2260 / Gabara)</name>
    <name type="common">Halobacterium pharaonis</name>
    <dbReference type="NCBI Taxonomy" id="348780"/>
    <lineage>
        <taxon>Archaea</taxon>
        <taxon>Methanobacteriati</taxon>
        <taxon>Methanobacteriota</taxon>
        <taxon>Stenosarchaea group</taxon>
        <taxon>Halobacteria</taxon>
        <taxon>Halobacteriales</taxon>
        <taxon>Natronomonadaceae</taxon>
        <taxon>Natronomonas</taxon>
    </lineage>
</organism>
<dbReference type="InterPro" id="IPR003439">
    <property type="entry name" value="ABC_transporter-like_ATP-bd"/>
</dbReference>
<dbReference type="GO" id="GO:0016887">
    <property type="term" value="F:ATP hydrolysis activity"/>
    <property type="evidence" value="ECO:0007669"/>
    <property type="project" value="InterPro"/>
</dbReference>
<dbReference type="GO" id="GO:0055085">
    <property type="term" value="P:transmembrane transport"/>
    <property type="evidence" value="ECO:0007669"/>
    <property type="project" value="UniProtKB-ARBA"/>
</dbReference>
<dbReference type="InterPro" id="IPR003593">
    <property type="entry name" value="AAA+_ATPase"/>
</dbReference>
<dbReference type="PROSITE" id="PS00211">
    <property type="entry name" value="ABC_TRANSPORTER_1"/>
    <property type="match status" value="2"/>
</dbReference>
<dbReference type="SMART" id="SM00382">
    <property type="entry name" value="AAA"/>
    <property type="match status" value="2"/>
</dbReference>
<dbReference type="Proteomes" id="UP000002698">
    <property type="component" value="Chromosome"/>
</dbReference>
<dbReference type="RefSeq" id="WP_011323503.1">
    <property type="nucleotide sequence ID" value="NC_007426.1"/>
</dbReference>
<dbReference type="InterPro" id="IPR050319">
    <property type="entry name" value="ABC_transp_ATP-bind"/>
</dbReference>
<dbReference type="CDD" id="cd03257">
    <property type="entry name" value="ABC_NikE_OppD_transporters"/>
    <property type="match status" value="2"/>
</dbReference>
<feature type="domain" description="ABC transporter" evidence="6">
    <location>
        <begin position="11"/>
        <end position="278"/>
    </location>
</feature>
<proteinExistence type="inferred from homology"/>
<keyword evidence="3" id="KW-0547">Nucleotide-binding</keyword>
<dbReference type="OrthoDB" id="18209at2157"/>
<dbReference type="Pfam" id="PF00005">
    <property type="entry name" value="ABC_tran"/>
    <property type="match status" value="2"/>
</dbReference>
<dbReference type="Pfam" id="PF08352">
    <property type="entry name" value="oligo_HPY"/>
    <property type="match status" value="1"/>
</dbReference>
<dbReference type="AlphaFoldDB" id="A0A1U7EXI3"/>
<dbReference type="InterPro" id="IPR013563">
    <property type="entry name" value="Oligopep_ABC_C"/>
</dbReference>
<evidence type="ECO:0000256" key="1">
    <source>
        <dbReference type="ARBA" id="ARBA00005417"/>
    </source>
</evidence>
<evidence type="ECO:0000313" key="7">
    <source>
        <dbReference type="EMBL" id="CAI49883.1"/>
    </source>
</evidence>
<feature type="compositionally biased region" description="Basic and acidic residues" evidence="5">
    <location>
        <begin position="588"/>
        <end position="610"/>
    </location>
</feature>
<dbReference type="GO" id="GO:0005524">
    <property type="term" value="F:ATP binding"/>
    <property type="evidence" value="ECO:0007669"/>
    <property type="project" value="UniProtKB-KW"/>
</dbReference>
<name>A0A1U7EXI3_NATPD</name>
<dbReference type="NCBIfam" id="NF007739">
    <property type="entry name" value="PRK10419.1"/>
    <property type="match status" value="2"/>
</dbReference>
<protein>
    <submittedName>
        <fullName evidence="7">ABC-type transport system ATP-binding protein (Probable substrate dipeptide/oligopeptide)</fullName>
    </submittedName>
</protein>
<dbReference type="HOGENOM" id="CLU_000604_86_2_2"/>
<keyword evidence="4 7" id="KW-0067">ATP-binding</keyword>
<dbReference type="KEGG" id="nph:NP_3584A"/>
<dbReference type="PANTHER" id="PTHR43776:SF7">
    <property type="entry name" value="D,D-DIPEPTIDE TRANSPORT ATP-BINDING PROTEIN DDPF-RELATED"/>
    <property type="match status" value="1"/>
</dbReference>
<accession>A0A1U7EXI3</accession>
<feature type="domain" description="ABC transporter" evidence="6">
    <location>
        <begin position="329"/>
        <end position="582"/>
    </location>
</feature>
<sequence length="616" mass="65447">MMLLNVTDLRITYESATKRAASDPDDDRTPAVDGASLTVDRGEVVALVGESGSGKSTLARSIVGLHRPGEITDGEIRLDGTELAAAGEATLRTIRGRQVGVAFQDPTAAFDPVYPVGEQITEAIAAAEGHQGLFESLGVPPFADRDVRKQRREQAAALLDDVGVDDPSARLDAYPGELSGGQCQRAMLATALAGNPDLLIADEPTAGLDATTRACILELLESLAEERDLGVLVITHDLAVVAQHCDRVAVLSDGRVVETGATTAVVADPEHPETRSLVDAGDAIALGKETRQQRTAVDGGGMHANSDRPLKRPTNNTSDDDSSDSTAVVELAEVTKTYAADTSLFDRLRPGSPPDSRTALDAVSLSIQRGETLGLVGESGGGKSTVVELIAGLTAPTEGTVRIDGRRAGTVDERGRELRSDVGVVFQHPEASFDPRWPVGRSIAEPLRRLGWPKRRRTERVEELLTLVGLPSSVVDARPQQLSGGQIQRAAIARATATDPRVLLLDEPVSALDATTRAHVLDLFVEMQRQRSGTAVFVSHDLGAVGRVADRIGVLERGRLVEIGDAGRILSNPSHPHTQTLLESVPERPTEIDVAATDRSRRAVTDHDDTQATETD</sequence>
<dbReference type="eggNOG" id="arCOG00185">
    <property type="taxonomic scope" value="Archaea"/>
</dbReference>
<evidence type="ECO:0000256" key="4">
    <source>
        <dbReference type="ARBA" id="ARBA00022840"/>
    </source>
</evidence>
<dbReference type="Gene3D" id="3.40.50.300">
    <property type="entry name" value="P-loop containing nucleotide triphosphate hydrolases"/>
    <property type="match status" value="2"/>
</dbReference>
<feature type="region of interest" description="Disordered" evidence="5">
    <location>
        <begin position="288"/>
        <end position="326"/>
    </location>
</feature>
<dbReference type="GO" id="GO:0015833">
    <property type="term" value="P:peptide transport"/>
    <property type="evidence" value="ECO:0007669"/>
    <property type="project" value="InterPro"/>
</dbReference>
<dbReference type="EnsemblBacteria" id="CAI49883">
    <property type="protein sequence ID" value="CAI49883"/>
    <property type="gene ID" value="NP_3584A"/>
</dbReference>
<keyword evidence="8" id="KW-1185">Reference proteome</keyword>
<comment type="similarity">
    <text evidence="1">Belongs to the ABC transporter superfamily.</text>
</comment>